<gene>
    <name evidence="14" type="ORF">CKAN_00965900</name>
</gene>
<dbReference type="InterPro" id="IPR006266">
    <property type="entry name" value="UMP_CMP_kinase"/>
</dbReference>
<dbReference type="AlphaFoldDB" id="A0A3S3NJN3"/>
<sequence length="252" mass="28272">MGSIYHSIAESIEMEEEMGQYTPSTWAVTAFIFSIIIIAISFFTKRLLGFLRKDLNGSFSSNKKVTVIFILGGPGSGKSTQSENIVKHFGYTHLSAGDLLRDEVASGSKNGTLIQKIMKEGKLVPSEITVRLLHRAMEESKSDKFLIDGFPRDEENRTTFENIMGIAPAFVLFLDCSEVVMKKRLLSRDQGREDDNINTIMKRFKVFKECTLPVIEYYSSIGKVHEIDAGKPAEDVFNDIKRVFSLHGVKAT</sequence>
<keyword evidence="8" id="KW-0067">ATP-binding</keyword>
<evidence type="ECO:0000256" key="2">
    <source>
        <dbReference type="ARBA" id="ARBA00007220"/>
    </source>
</evidence>
<dbReference type="InterPro" id="IPR033690">
    <property type="entry name" value="Adenylat_kinase_CS"/>
</dbReference>
<comment type="caution">
    <text evidence="14">The sequence shown here is derived from an EMBL/GenBank/DDBJ whole genome shotgun (WGS) entry which is preliminary data.</text>
</comment>
<feature type="transmembrane region" description="Helical" evidence="13">
    <location>
        <begin position="24"/>
        <end position="43"/>
    </location>
</feature>
<protein>
    <recommendedName>
        <fullName evidence="3">adenylate kinase</fullName>
        <ecNumber evidence="3">2.7.4.3</ecNumber>
    </recommendedName>
</protein>
<evidence type="ECO:0000313" key="15">
    <source>
        <dbReference type="Proteomes" id="UP000283530"/>
    </source>
</evidence>
<dbReference type="GO" id="GO:0004017">
    <property type="term" value="F:AMP kinase activity"/>
    <property type="evidence" value="ECO:0007669"/>
    <property type="project" value="UniProtKB-EC"/>
</dbReference>
<dbReference type="Pfam" id="PF00406">
    <property type="entry name" value="ADK"/>
    <property type="match status" value="1"/>
</dbReference>
<keyword evidence="4" id="KW-0963">Cytoplasm</keyword>
<evidence type="ECO:0000256" key="13">
    <source>
        <dbReference type="SAM" id="Phobius"/>
    </source>
</evidence>
<comment type="similarity">
    <text evidence="2 12">Belongs to the adenylate kinase family.</text>
</comment>
<dbReference type="FunFam" id="3.40.50.300:FF:000315">
    <property type="entry name" value="Adenylate kinase 1"/>
    <property type="match status" value="1"/>
</dbReference>
<comment type="catalytic activity">
    <reaction evidence="11">
        <text>UMP + ATP = UDP + ADP</text>
        <dbReference type="Rhea" id="RHEA:24400"/>
        <dbReference type="ChEBI" id="CHEBI:30616"/>
        <dbReference type="ChEBI" id="CHEBI:57865"/>
        <dbReference type="ChEBI" id="CHEBI:58223"/>
        <dbReference type="ChEBI" id="CHEBI:456216"/>
        <dbReference type="EC" id="2.7.4.14"/>
    </reaction>
</comment>
<dbReference type="PRINTS" id="PR00094">
    <property type="entry name" value="ADENYLTKNASE"/>
</dbReference>
<evidence type="ECO:0000256" key="3">
    <source>
        <dbReference type="ARBA" id="ARBA00012955"/>
    </source>
</evidence>
<comment type="subcellular location">
    <subcellularLocation>
        <location evidence="1">Cytoplasm</location>
    </subcellularLocation>
</comment>
<dbReference type="OrthoDB" id="442176at2759"/>
<dbReference type="GO" id="GO:0005524">
    <property type="term" value="F:ATP binding"/>
    <property type="evidence" value="ECO:0007669"/>
    <property type="project" value="UniProtKB-KW"/>
</dbReference>
<evidence type="ECO:0000256" key="1">
    <source>
        <dbReference type="ARBA" id="ARBA00004496"/>
    </source>
</evidence>
<evidence type="ECO:0000256" key="10">
    <source>
        <dbReference type="ARBA" id="ARBA00023242"/>
    </source>
</evidence>
<evidence type="ECO:0000313" key="14">
    <source>
        <dbReference type="EMBL" id="RWR80995.1"/>
    </source>
</evidence>
<dbReference type="InterPro" id="IPR027417">
    <property type="entry name" value="P-loop_NTPase"/>
</dbReference>
<evidence type="ECO:0000256" key="8">
    <source>
        <dbReference type="ARBA" id="ARBA00022840"/>
    </source>
</evidence>
<keyword evidence="15" id="KW-1185">Reference proteome</keyword>
<dbReference type="SUPFAM" id="SSF52540">
    <property type="entry name" value="P-loop containing nucleoside triphosphate hydrolases"/>
    <property type="match status" value="1"/>
</dbReference>
<dbReference type="InterPro" id="IPR000850">
    <property type="entry name" value="Adenylat/UMP-CMP_kin"/>
</dbReference>
<proteinExistence type="inferred from homology"/>
<organism evidence="14 15">
    <name type="scientific">Cinnamomum micranthum f. kanehirae</name>
    <dbReference type="NCBI Taxonomy" id="337451"/>
    <lineage>
        <taxon>Eukaryota</taxon>
        <taxon>Viridiplantae</taxon>
        <taxon>Streptophyta</taxon>
        <taxon>Embryophyta</taxon>
        <taxon>Tracheophyta</taxon>
        <taxon>Spermatophyta</taxon>
        <taxon>Magnoliopsida</taxon>
        <taxon>Magnoliidae</taxon>
        <taxon>Laurales</taxon>
        <taxon>Lauraceae</taxon>
        <taxon>Cinnamomum</taxon>
    </lineage>
</organism>
<keyword evidence="5 12" id="KW-0808">Transferase</keyword>
<evidence type="ECO:0000256" key="7">
    <source>
        <dbReference type="ARBA" id="ARBA00022777"/>
    </source>
</evidence>
<dbReference type="GO" id="GO:0005737">
    <property type="term" value="C:cytoplasm"/>
    <property type="evidence" value="ECO:0007669"/>
    <property type="project" value="UniProtKB-SubCell"/>
</dbReference>
<reference evidence="14 15" key="1">
    <citation type="journal article" date="2019" name="Nat. Plants">
        <title>Stout camphor tree genome fills gaps in understanding of flowering plant genome evolution.</title>
        <authorList>
            <person name="Chaw S.M."/>
            <person name="Liu Y.C."/>
            <person name="Wu Y.W."/>
            <person name="Wang H.Y."/>
            <person name="Lin C.I."/>
            <person name="Wu C.S."/>
            <person name="Ke H.M."/>
            <person name="Chang L.Y."/>
            <person name="Hsu C.Y."/>
            <person name="Yang H.T."/>
            <person name="Sudianto E."/>
            <person name="Hsu M.H."/>
            <person name="Wu K.P."/>
            <person name="Wang L.N."/>
            <person name="Leebens-Mack J.H."/>
            <person name="Tsai I.J."/>
        </authorList>
    </citation>
    <scope>NUCLEOTIDE SEQUENCE [LARGE SCALE GENOMIC DNA]</scope>
    <source>
        <strain evidence="15">cv. Chaw 1501</strain>
        <tissue evidence="14">Young leaves</tissue>
    </source>
</reference>
<accession>A0A3S3NJN3</accession>
<dbReference type="CDD" id="cd01428">
    <property type="entry name" value="ADK"/>
    <property type="match status" value="1"/>
</dbReference>
<name>A0A3S3NJN3_9MAGN</name>
<dbReference type="STRING" id="337451.A0A3S3NJN3"/>
<keyword evidence="10" id="KW-0539">Nucleus</keyword>
<evidence type="ECO:0000256" key="6">
    <source>
        <dbReference type="ARBA" id="ARBA00022741"/>
    </source>
</evidence>
<dbReference type="GO" id="GO:0006207">
    <property type="term" value="P:'de novo' pyrimidine nucleobase biosynthetic process"/>
    <property type="evidence" value="ECO:0007669"/>
    <property type="project" value="InterPro"/>
</dbReference>
<keyword evidence="13" id="KW-0472">Membrane</keyword>
<dbReference type="NCBIfam" id="TIGR01359">
    <property type="entry name" value="UMP_CMP_kin_fam"/>
    <property type="match status" value="1"/>
</dbReference>
<evidence type="ECO:0000256" key="4">
    <source>
        <dbReference type="ARBA" id="ARBA00022490"/>
    </source>
</evidence>
<keyword evidence="13" id="KW-0812">Transmembrane</keyword>
<dbReference type="PANTHER" id="PTHR23359">
    <property type="entry name" value="NUCLEOTIDE KINASE"/>
    <property type="match status" value="1"/>
</dbReference>
<evidence type="ECO:0000256" key="12">
    <source>
        <dbReference type="RuleBase" id="RU003330"/>
    </source>
</evidence>
<evidence type="ECO:0000256" key="5">
    <source>
        <dbReference type="ARBA" id="ARBA00022679"/>
    </source>
</evidence>
<keyword evidence="9" id="KW-0665">Pyrimidine biosynthesis</keyword>
<dbReference type="Gene3D" id="3.40.50.300">
    <property type="entry name" value="P-loop containing nucleotide triphosphate hydrolases"/>
    <property type="match status" value="1"/>
</dbReference>
<dbReference type="GO" id="GO:0006221">
    <property type="term" value="P:pyrimidine nucleotide biosynthetic process"/>
    <property type="evidence" value="ECO:0007669"/>
    <property type="project" value="UniProtKB-KW"/>
</dbReference>
<dbReference type="EC" id="2.7.4.3" evidence="3"/>
<dbReference type="HAMAP" id="MF_00235">
    <property type="entry name" value="Adenylate_kinase_Adk"/>
    <property type="match status" value="1"/>
</dbReference>
<keyword evidence="13" id="KW-1133">Transmembrane helix</keyword>
<dbReference type="PROSITE" id="PS00113">
    <property type="entry name" value="ADENYLATE_KINASE"/>
    <property type="match status" value="1"/>
</dbReference>
<keyword evidence="6" id="KW-0547">Nucleotide-binding</keyword>
<evidence type="ECO:0000256" key="9">
    <source>
        <dbReference type="ARBA" id="ARBA00022975"/>
    </source>
</evidence>
<dbReference type="EMBL" id="QPKB01000003">
    <property type="protein sequence ID" value="RWR80995.1"/>
    <property type="molecule type" value="Genomic_DNA"/>
</dbReference>
<keyword evidence="7 12" id="KW-0418">Kinase</keyword>
<dbReference type="Proteomes" id="UP000283530">
    <property type="component" value="Unassembled WGS sequence"/>
</dbReference>
<evidence type="ECO:0000256" key="11">
    <source>
        <dbReference type="ARBA" id="ARBA00048116"/>
    </source>
</evidence>